<accession>A0A8B6FHG4</accession>
<keyword evidence="1" id="KW-0472">Membrane</keyword>
<name>A0A8B6FHG4_MYTGA</name>
<sequence length="216" mass="24678">MHIFISDNNNKYYLPTRVIVELISIMYKHLIVCVLWMMILSVNCTRKTYHLIKLEGDKKIHQDVVHDIEGNTVTITVGDVSMYNGKIATVNFHDFDTGYVVFKNINRQLCLLSVSPIPYATPLIYELRETNLTLNYRAKIDEDFISLEKVEEMAGGKIASFCSDYKVHFMHLTLFQNSKRNADSDNLKAPCEHNCGICFVSIPAADYESLTIGKRG</sequence>
<dbReference type="OrthoDB" id="6150587at2759"/>
<keyword evidence="3" id="KW-1185">Reference proteome</keyword>
<keyword evidence="1" id="KW-0812">Transmembrane</keyword>
<dbReference type="Proteomes" id="UP000596742">
    <property type="component" value="Unassembled WGS sequence"/>
</dbReference>
<protein>
    <recommendedName>
        <fullName evidence="4">BRICHOS domain-containing protein</fullName>
    </recommendedName>
</protein>
<evidence type="ECO:0008006" key="4">
    <source>
        <dbReference type="Google" id="ProtNLM"/>
    </source>
</evidence>
<keyword evidence="1" id="KW-1133">Transmembrane helix</keyword>
<proteinExistence type="predicted"/>
<evidence type="ECO:0000313" key="3">
    <source>
        <dbReference type="Proteomes" id="UP000596742"/>
    </source>
</evidence>
<evidence type="ECO:0000256" key="1">
    <source>
        <dbReference type="SAM" id="Phobius"/>
    </source>
</evidence>
<comment type="caution">
    <text evidence="2">The sequence shown here is derived from an EMBL/GenBank/DDBJ whole genome shotgun (WGS) entry which is preliminary data.</text>
</comment>
<dbReference type="EMBL" id="UYJE01006671">
    <property type="protein sequence ID" value="VDI47981.1"/>
    <property type="molecule type" value="Genomic_DNA"/>
</dbReference>
<dbReference type="AlphaFoldDB" id="A0A8B6FHG4"/>
<organism evidence="2 3">
    <name type="scientific">Mytilus galloprovincialis</name>
    <name type="common">Mediterranean mussel</name>
    <dbReference type="NCBI Taxonomy" id="29158"/>
    <lineage>
        <taxon>Eukaryota</taxon>
        <taxon>Metazoa</taxon>
        <taxon>Spiralia</taxon>
        <taxon>Lophotrochozoa</taxon>
        <taxon>Mollusca</taxon>
        <taxon>Bivalvia</taxon>
        <taxon>Autobranchia</taxon>
        <taxon>Pteriomorphia</taxon>
        <taxon>Mytilida</taxon>
        <taxon>Mytiloidea</taxon>
        <taxon>Mytilidae</taxon>
        <taxon>Mytilinae</taxon>
        <taxon>Mytilus</taxon>
    </lineage>
</organism>
<gene>
    <name evidence="2" type="ORF">MGAL_10B032827</name>
</gene>
<reference evidence="2" key="1">
    <citation type="submission" date="2018-11" db="EMBL/GenBank/DDBJ databases">
        <authorList>
            <person name="Alioto T."/>
            <person name="Alioto T."/>
        </authorList>
    </citation>
    <scope>NUCLEOTIDE SEQUENCE</scope>
</reference>
<evidence type="ECO:0000313" key="2">
    <source>
        <dbReference type="EMBL" id="VDI47981.1"/>
    </source>
</evidence>
<feature type="transmembrane region" description="Helical" evidence="1">
    <location>
        <begin position="18"/>
        <end position="40"/>
    </location>
</feature>